<dbReference type="PROSITE" id="PS51362">
    <property type="entry name" value="TGF_BETA_2"/>
    <property type="match status" value="1"/>
</dbReference>
<accession>A0A1B6EA64</accession>
<feature type="region of interest" description="Disordered" evidence="9">
    <location>
        <begin position="247"/>
        <end position="277"/>
    </location>
</feature>
<dbReference type="InterPro" id="IPR015615">
    <property type="entry name" value="TGF-beta-rel"/>
</dbReference>
<feature type="domain" description="TGF-beta family profile" evidence="10">
    <location>
        <begin position="352"/>
        <end position="479"/>
    </location>
</feature>
<dbReference type="GO" id="GO:0005125">
    <property type="term" value="F:cytokine activity"/>
    <property type="evidence" value="ECO:0007669"/>
    <property type="project" value="TreeGrafter"/>
</dbReference>
<dbReference type="PANTHER" id="PTHR11848:SF270">
    <property type="entry name" value="BONE MORPHOGENETIC PROTEIN 3-LIKE"/>
    <property type="match status" value="1"/>
</dbReference>
<feature type="non-terminal residue" evidence="11">
    <location>
        <position position="1"/>
    </location>
</feature>
<evidence type="ECO:0000256" key="3">
    <source>
        <dbReference type="ARBA" id="ARBA00022525"/>
    </source>
</evidence>
<evidence type="ECO:0000313" key="11">
    <source>
        <dbReference type="EMBL" id="JAS34813.1"/>
    </source>
</evidence>
<proteinExistence type="inferred from homology"/>
<evidence type="ECO:0000256" key="5">
    <source>
        <dbReference type="ARBA" id="ARBA00023030"/>
    </source>
</evidence>
<keyword evidence="5 8" id="KW-0339">Growth factor</keyword>
<dbReference type="PANTHER" id="PTHR11848">
    <property type="entry name" value="TGF-BETA FAMILY"/>
    <property type="match status" value="1"/>
</dbReference>
<dbReference type="SUPFAM" id="SSF57501">
    <property type="entry name" value="Cystine-knot cytokines"/>
    <property type="match status" value="1"/>
</dbReference>
<evidence type="ECO:0000256" key="9">
    <source>
        <dbReference type="SAM" id="MobiDB-lite"/>
    </source>
</evidence>
<feature type="compositionally biased region" description="Polar residues" evidence="9">
    <location>
        <begin position="247"/>
        <end position="272"/>
    </location>
</feature>
<name>A0A1B6EA64_9HEMI</name>
<dbReference type="PROSITE" id="PS00250">
    <property type="entry name" value="TGF_BETA_1"/>
    <property type="match status" value="1"/>
</dbReference>
<organism evidence="11">
    <name type="scientific">Clastoptera arizonana</name>
    <name type="common">Arizona spittle bug</name>
    <dbReference type="NCBI Taxonomy" id="38151"/>
    <lineage>
        <taxon>Eukaryota</taxon>
        <taxon>Metazoa</taxon>
        <taxon>Ecdysozoa</taxon>
        <taxon>Arthropoda</taxon>
        <taxon>Hexapoda</taxon>
        <taxon>Insecta</taxon>
        <taxon>Pterygota</taxon>
        <taxon>Neoptera</taxon>
        <taxon>Paraneoptera</taxon>
        <taxon>Hemiptera</taxon>
        <taxon>Auchenorrhyncha</taxon>
        <taxon>Cercopoidea</taxon>
        <taxon>Clastopteridae</taxon>
        <taxon>Clastoptera</taxon>
    </lineage>
</organism>
<dbReference type="InterPro" id="IPR017948">
    <property type="entry name" value="TGFb_CS"/>
</dbReference>
<keyword evidence="6" id="KW-1015">Disulfide bond</keyword>
<dbReference type="Gene3D" id="2.10.90.10">
    <property type="entry name" value="Cystine-knot cytokines"/>
    <property type="match status" value="1"/>
</dbReference>
<evidence type="ECO:0000256" key="1">
    <source>
        <dbReference type="ARBA" id="ARBA00004613"/>
    </source>
</evidence>
<dbReference type="FunFam" id="2.10.90.10:FF:000001">
    <property type="entry name" value="Bone morphogenetic protein 4"/>
    <property type="match status" value="1"/>
</dbReference>
<comment type="subcellular location">
    <subcellularLocation>
        <location evidence="1">Secreted</location>
    </subcellularLocation>
</comment>
<protein>
    <recommendedName>
        <fullName evidence="10">TGF-beta family profile domain-containing protein</fullName>
    </recommendedName>
</protein>
<dbReference type="AlphaFoldDB" id="A0A1B6EA64"/>
<dbReference type="InterPro" id="IPR029034">
    <property type="entry name" value="Cystine-knot_cytokine"/>
</dbReference>
<keyword evidence="4" id="KW-0732">Signal</keyword>
<dbReference type="Pfam" id="PF00019">
    <property type="entry name" value="TGF_beta"/>
    <property type="match status" value="1"/>
</dbReference>
<reference evidence="11" key="1">
    <citation type="submission" date="2015-12" db="EMBL/GenBank/DDBJ databases">
        <title>De novo transcriptome assembly of four potential Pierce s Disease insect vectors from Arizona vineyards.</title>
        <authorList>
            <person name="Tassone E.E."/>
        </authorList>
    </citation>
    <scope>NUCLEOTIDE SEQUENCE</scope>
</reference>
<evidence type="ECO:0000256" key="7">
    <source>
        <dbReference type="ARBA" id="ARBA00023180"/>
    </source>
</evidence>
<evidence type="ECO:0000259" key="10">
    <source>
        <dbReference type="PROSITE" id="PS51362"/>
    </source>
</evidence>
<evidence type="ECO:0000256" key="8">
    <source>
        <dbReference type="RuleBase" id="RU000354"/>
    </source>
</evidence>
<keyword evidence="7" id="KW-0325">Glycoprotein</keyword>
<feature type="compositionally biased region" description="Basic residues" evidence="9">
    <location>
        <begin position="346"/>
        <end position="362"/>
    </location>
</feature>
<comment type="similarity">
    <text evidence="2 8">Belongs to the TGF-beta family.</text>
</comment>
<feature type="region of interest" description="Disordered" evidence="9">
    <location>
        <begin position="331"/>
        <end position="375"/>
    </location>
</feature>
<evidence type="ECO:0000256" key="6">
    <source>
        <dbReference type="ARBA" id="ARBA00023157"/>
    </source>
</evidence>
<feature type="compositionally biased region" description="Polar residues" evidence="9">
    <location>
        <begin position="363"/>
        <end position="375"/>
    </location>
</feature>
<dbReference type="SMART" id="SM00204">
    <property type="entry name" value="TGFB"/>
    <property type="match status" value="1"/>
</dbReference>
<dbReference type="GO" id="GO:0005615">
    <property type="term" value="C:extracellular space"/>
    <property type="evidence" value="ECO:0007669"/>
    <property type="project" value="TreeGrafter"/>
</dbReference>
<sequence length="479" mass="54299">ITPPGSLPEHLIAPPRHMLELYNSYSKHRGVRAAAVNTVRNILPSKAPQELEAMTDLLFFNVSCIEYKEEVRLGQLHLNRRRLHQRHHHKRMLAPPFRIRLFQVDGARIKTLGSIPVSQVARGTWQTVDITSALREILLDPDVPDKLLGVRFEAPKGKILSPHHFLRDSDDPPAFLVVFSEDSLENEVTDEGTIPSPEPPVHTHAIVQKLQSSKYGHLFLSEDTEDNYPDLIPSSIDKNAILKELFQTSSPSPNQPKDNQTTTKPPENVSNKIPRHNNTYHRYNRYMARQLPQEDNNVRVPRSVIDNEIPDVDSSLEVGVTEPSPEAVLQERMSGNIPGPTERRGQKGRKGRRRRMKKKKNNPWKNANQEPGSTSAECKVKMLSVDFERLGWEWIVAPKSFDANYCAGSCRFPLSKNLNATNHAVLQTILHYKGDTPEVPDPSCVPDKLASITLLYYDSMFNLKLKNFRNMSVGSCTCR</sequence>
<keyword evidence="3" id="KW-0964">Secreted</keyword>
<dbReference type="GO" id="GO:0008083">
    <property type="term" value="F:growth factor activity"/>
    <property type="evidence" value="ECO:0007669"/>
    <property type="project" value="UniProtKB-KW"/>
</dbReference>
<dbReference type="Gene3D" id="2.60.120.970">
    <property type="match status" value="1"/>
</dbReference>
<gene>
    <name evidence="11" type="ORF">g.41336</name>
</gene>
<evidence type="ECO:0000256" key="2">
    <source>
        <dbReference type="ARBA" id="ARBA00006656"/>
    </source>
</evidence>
<evidence type="ECO:0000256" key="4">
    <source>
        <dbReference type="ARBA" id="ARBA00022729"/>
    </source>
</evidence>
<dbReference type="InterPro" id="IPR001839">
    <property type="entry name" value="TGF-b_C"/>
</dbReference>
<dbReference type="EMBL" id="GEDC01002485">
    <property type="protein sequence ID" value="JAS34813.1"/>
    <property type="molecule type" value="Transcribed_RNA"/>
</dbReference>